<proteinExistence type="predicted"/>
<dbReference type="GO" id="GO:0043565">
    <property type="term" value="F:sequence-specific DNA binding"/>
    <property type="evidence" value="ECO:0007669"/>
    <property type="project" value="InterPro"/>
</dbReference>
<dbReference type="PANTHER" id="PTHR30154">
    <property type="entry name" value="LEUCINE-RESPONSIVE REGULATORY PROTEIN"/>
    <property type="match status" value="1"/>
</dbReference>
<dbReference type="PANTHER" id="PTHR30154:SF34">
    <property type="entry name" value="TRANSCRIPTIONAL REGULATOR AZLB"/>
    <property type="match status" value="1"/>
</dbReference>
<dbReference type="RefSeq" id="WP_160738136.1">
    <property type="nucleotide sequence ID" value="NZ_WTYQ01000001.1"/>
</dbReference>
<sequence length="163" mass="18616">MTSDLDRLDLRILERLQMDASESSSEIAEHVGLSQSPCWRRMQRLREDGYIKGQVAILDREKFGDSIYIFAQLKMTRMNTEMYARFSKALSAIPEITEAYTLFGEMDVMIKVLAPSISWYQEFTLNVLLELPGVEDVRSTATLLELKNTHQLPLPQGNPSADK</sequence>
<dbReference type="Pfam" id="PF13412">
    <property type="entry name" value="HTH_24"/>
    <property type="match status" value="1"/>
</dbReference>
<dbReference type="InterPro" id="IPR036388">
    <property type="entry name" value="WH-like_DNA-bd_sf"/>
</dbReference>
<feature type="domain" description="HTH asnC-type" evidence="4">
    <location>
        <begin position="5"/>
        <end position="66"/>
    </location>
</feature>
<dbReference type="Gene3D" id="3.30.70.920">
    <property type="match status" value="1"/>
</dbReference>
<dbReference type="Pfam" id="PF01037">
    <property type="entry name" value="AsnC_trans_reg"/>
    <property type="match status" value="1"/>
</dbReference>
<evidence type="ECO:0000256" key="2">
    <source>
        <dbReference type="ARBA" id="ARBA00023125"/>
    </source>
</evidence>
<dbReference type="SUPFAM" id="SSF54909">
    <property type="entry name" value="Dimeric alpha+beta barrel"/>
    <property type="match status" value="1"/>
</dbReference>
<evidence type="ECO:0000256" key="1">
    <source>
        <dbReference type="ARBA" id="ARBA00023015"/>
    </source>
</evidence>
<keyword evidence="2" id="KW-0238">DNA-binding</keyword>
<dbReference type="InterPro" id="IPR019888">
    <property type="entry name" value="Tscrpt_reg_AsnC-like"/>
</dbReference>
<evidence type="ECO:0000259" key="4">
    <source>
        <dbReference type="PROSITE" id="PS50956"/>
    </source>
</evidence>
<dbReference type="InterPro" id="IPR011991">
    <property type="entry name" value="ArsR-like_HTH"/>
</dbReference>
<evidence type="ECO:0000256" key="3">
    <source>
        <dbReference type="ARBA" id="ARBA00023163"/>
    </source>
</evidence>
<dbReference type="GO" id="GO:0043200">
    <property type="term" value="P:response to amino acid"/>
    <property type="evidence" value="ECO:0007669"/>
    <property type="project" value="TreeGrafter"/>
</dbReference>
<dbReference type="InterPro" id="IPR019887">
    <property type="entry name" value="Tscrpt_reg_AsnC/Lrp_C"/>
</dbReference>
<gene>
    <name evidence="5" type="ORF">GRI39_02695</name>
</gene>
<dbReference type="InterPro" id="IPR000485">
    <property type="entry name" value="AsnC-type_HTH_dom"/>
</dbReference>
<keyword evidence="1" id="KW-0805">Transcription regulation</keyword>
<dbReference type="PROSITE" id="PS50956">
    <property type="entry name" value="HTH_ASNC_2"/>
    <property type="match status" value="1"/>
</dbReference>
<dbReference type="CDD" id="cd00090">
    <property type="entry name" value="HTH_ARSR"/>
    <property type="match status" value="1"/>
</dbReference>
<protein>
    <submittedName>
        <fullName evidence="5">Winged helix-turn-helix transcriptional regulator</fullName>
    </submittedName>
</protein>
<dbReference type="GO" id="GO:0006355">
    <property type="term" value="P:regulation of DNA-templated transcription"/>
    <property type="evidence" value="ECO:0007669"/>
    <property type="project" value="UniProtKB-ARBA"/>
</dbReference>
<reference evidence="5 6" key="1">
    <citation type="submission" date="2019-12" db="EMBL/GenBank/DDBJ databases">
        <title>Genomic-based taxomic classification of the family Erythrobacteraceae.</title>
        <authorList>
            <person name="Xu L."/>
        </authorList>
    </citation>
    <scope>NUCLEOTIDE SEQUENCE [LARGE SCALE GENOMIC DNA]</scope>
    <source>
        <strain evidence="5 6">DSM 18604</strain>
    </source>
</reference>
<dbReference type="PRINTS" id="PR00033">
    <property type="entry name" value="HTHASNC"/>
</dbReference>
<dbReference type="InterPro" id="IPR011008">
    <property type="entry name" value="Dimeric_a/b-barrel"/>
</dbReference>
<keyword evidence="3" id="KW-0804">Transcription</keyword>
<dbReference type="Proteomes" id="UP000460561">
    <property type="component" value="Unassembled WGS sequence"/>
</dbReference>
<dbReference type="SUPFAM" id="SSF46785">
    <property type="entry name" value="Winged helix' DNA-binding domain"/>
    <property type="match status" value="1"/>
</dbReference>
<dbReference type="SMART" id="SM00344">
    <property type="entry name" value="HTH_ASNC"/>
    <property type="match status" value="1"/>
</dbReference>
<evidence type="ECO:0000313" key="5">
    <source>
        <dbReference type="EMBL" id="MXP24955.1"/>
    </source>
</evidence>
<dbReference type="AlphaFoldDB" id="A0A845A7Z5"/>
<dbReference type="Gene3D" id="1.10.10.10">
    <property type="entry name" value="Winged helix-like DNA-binding domain superfamily/Winged helix DNA-binding domain"/>
    <property type="match status" value="1"/>
</dbReference>
<dbReference type="GO" id="GO:0005829">
    <property type="term" value="C:cytosol"/>
    <property type="evidence" value="ECO:0007669"/>
    <property type="project" value="TreeGrafter"/>
</dbReference>
<dbReference type="OrthoDB" id="9812082at2"/>
<name>A0A845A7Z5_9SPHN</name>
<comment type="caution">
    <text evidence="5">The sequence shown here is derived from an EMBL/GenBank/DDBJ whole genome shotgun (WGS) entry which is preliminary data.</text>
</comment>
<evidence type="ECO:0000313" key="6">
    <source>
        <dbReference type="Proteomes" id="UP000460561"/>
    </source>
</evidence>
<dbReference type="EMBL" id="WTYQ01000001">
    <property type="protein sequence ID" value="MXP24955.1"/>
    <property type="molecule type" value="Genomic_DNA"/>
</dbReference>
<keyword evidence="6" id="KW-1185">Reference proteome</keyword>
<organism evidence="5 6">
    <name type="scientific">Altericroceibacterium indicum</name>
    <dbReference type="NCBI Taxonomy" id="374177"/>
    <lineage>
        <taxon>Bacteria</taxon>
        <taxon>Pseudomonadati</taxon>
        <taxon>Pseudomonadota</taxon>
        <taxon>Alphaproteobacteria</taxon>
        <taxon>Sphingomonadales</taxon>
        <taxon>Erythrobacteraceae</taxon>
        <taxon>Altericroceibacterium</taxon>
    </lineage>
</organism>
<accession>A0A845A7Z5</accession>
<dbReference type="InterPro" id="IPR036390">
    <property type="entry name" value="WH_DNA-bd_sf"/>
</dbReference>